<evidence type="ECO:0000256" key="5">
    <source>
        <dbReference type="ARBA" id="ARBA00022530"/>
    </source>
</evidence>
<keyword evidence="7" id="KW-1015">Disulfide bond</keyword>
<dbReference type="EMBL" id="CAXIEN010000029">
    <property type="protein sequence ID" value="CAL1267667.1"/>
    <property type="molecule type" value="Genomic_DNA"/>
</dbReference>
<accession>A0AAV1ZBK3</accession>
<dbReference type="GO" id="GO:0005109">
    <property type="term" value="F:frizzled binding"/>
    <property type="evidence" value="ECO:0007669"/>
    <property type="project" value="TreeGrafter"/>
</dbReference>
<evidence type="ECO:0000256" key="1">
    <source>
        <dbReference type="ARBA" id="ARBA00004498"/>
    </source>
</evidence>
<dbReference type="GO" id="GO:0000902">
    <property type="term" value="P:cell morphogenesis"/>
    <property type="evidence" value="ECO:0007669"/>
    <property type="project" value="UniProtKB-ARBA"/>
</dbReference>
<keyword evidence="8" id="KW-0325">Glycoprotein</keyword>
<dbReference type="GO" id="GO:0007517">
    <property type="term" value="P:muscle organ development"/>
    <property type="evidence" value="ECO:0007669"/>
    <property type="project" value="UniProtKB-ARBA"/>
</dbReference>
<dbReference type="Proteomes" id="UP001497382">
    <property type="component" value="Unassembled WGS sequence"/>
</dbReference>
<evidence type="ECO:0000256" key="3">
    <source>
        <dbReference type="ARBA" id="ARBA00022473"/>
    </source>
</evidence>
<keyword evidence="4" id="KW-0964">Secreted</keyword>
<gene>
    <name evidence="11" type="ORF">LARSCL_LOCUS3802</name>
</gene>
<dbReference type="GO" id="GO:0005615">
    <property type="term" value="C:extracellular space"/>
    <property type="evidence" value="ECO:0007669"/>
    <property type="project" value="TreeGrafter"/>
</dbReference>
<dbReference type="InterPro" id="IPR018161">
    <property type="entry name" value="Wnt_CS"/>
</dbReference>
<comment type="subcellular location">
    <subcellularLocation>
        <location evidence="1 10">Secreted</location>
        <location evidence="1 10">Extracellular space</location>
        <location evidence="1 10">Extracellular matrix</location>
    </subcellularLocation>
</comment>
<dbReference type="GO" id="GO:0005125">
    <property type="term" value="F:cytokine activity"/>
    <property type="evidence" value="ECO:0007669"/>
    <property type="project" value="TreeGrafter"/>
</dbReference>
<evidence type="ECO:0000256" key="9">
    <source>
        <dbReference type="ARBA" id="ARBA00023288"/>
    </source>
</evidence>
<dbReference type="AlphaFoldDB" id="A0AAV1ZBK3"/>
<proteinExistence type="inferred from homology"/>
<keyword evidence="5" id="KW-0272">Extracellular matrix</keyword>
<evidence type="ECO:0000256" key="6">
    <source>
        <dbReference type="ARBA" id="ARBA00022687"/>
    </source>
</evidence>
<dbReference type="SMART" id="SM00097">
    <property type="entry name" value="WNT1"/>
    <property type="match status" value="1"/>
</dbReference>
<dbReference type="GO" id="GO:0045165">
    <property type="term" value="P:cell fate commitment"/>
    <property type="evidence" value="ECO:0007669"/>
    <property type="project" value="TreeGrafter"/>
</dbReference>
<keyword evidence="12" id="KW-1185">Reference proteome</keyword>
<evidence type="ECO:0000256" key="7">
    <source>
        <dbReference type="ARBA" id="ARBA00023157"/>
    </source>
</evidence>
<evidence type="ECO:0000256" key="4">
    <source>
        <dbReference type="ARBA" id="ARBA00022525"/>
    </source>
</evidence>
<keyword evidence="3 10" id="KW-0217">Developmental protein</keyword>
<dbReference type="FunFam" id="3.30.2460.20:FF:000001">
    <property type="entry name" value="Wnt homolog"/>
    <property type="match status" value="1"/>
</dbReference>
<comment type="function">
    <text evidence="10">Ligand for members of the frizzled family of seven transmembrane receptors.</text>
</comment>
<dbReference type="GO" id="GO:0060070">
    <property type="term" value="P:canonical Wnt signaling pathway"/>
    <property type="evidence" value="ECO:0007669"/>
    <property type="project" value="TreeGrafter"/>
</dbReference>
<protein>
    <recommendedName>
        <fullName evidence="10">Protein Wnt</fullName>
    </recommendedName>
</protein>
<comment type="caution">
    <text evidence="11">The sequence shown here is derived from an EMBL/GenBank/DDBJ whole genome shotgun (WGS) entry which is preliminary data.</text>
</comment>
<dbReference type="PANTHER" id="PTHR12027:SF112">
    <property type="entry name" value="PROTEIN WNT-2"/>
    <property type="match status" value="1"/>
</dbReference>
<dbReference type="Gene3D" id="3.30.2460.20">
    <property type="match status" value="1"/>
</dbReference>
<dbReference type="PROSITE" id="PS00246">
    <property type="entry name" value="WNT1"/>
    <property type="match status" value="1"/>
</dbReference>
<evidence type="ECO:0000313" key="11">
    <source>
        <dbReference type="EMBL" id="CAL1267667.1"/>
    </source>
</evidence>
<evidence type="ECO:0000313" key="12">
    <source>
        <dbReference type="Proteomes" id="UP001497382"/>
    </source>
</evidence>
<keyword evidence="6 10" id="KW-0879">Wnt signaling pathway</keyword>
<dbReference type="CDD" id="cd19339">
    <property type="entry name" value="Wnt_Wnt7"/>
    <property type="match status" value="1"/>
</dbReference>
<dbReference type="InterPro" id="IPR043158">
    <property type="entry name" value="Wnt_C"/>
</dbReference>
<keyword evidence="9" id="KW-0449">Lipoprotein</keyword>
<organism evidence="11 12">
    <name type="scientific">Larinioides sclopetarius</name>
    <dbReference type="NCBI Taxonomy" id="280406"/>
    <lineage>
        <taxon>Eukaryota</taxon>
        <taxon>Metazoa</taxon>
        <taxon>Ecdysozoa</taxon>
        <taxon>Arthropoda</taxon>
        <taxon>Chelicerata</taxon>
        <taxon>Arachnida</taxon>
        <taxon>Araneae</taxon>
        <taxon>Araneomorphae</taxon>
        <taxon>Entelegynae</taxon>
        <taxon>Araneoidea</taxon>
        <taxon>Araneidae</taxon>
        <taxon>Larinioides</taxon>
    </lineage>
</organism>
<dbReference type="InterPro" id="IPR005817">
    <property type="entry name" value="Wnt"/>
</dbReference>
<reference evidence="11 12" key="1">
    <citation type="submission" date="2024-04" db="EMBL/GenBank/DDBJ databases">
        <authorList>
            <person name="Rising A."/>
            <person name="Reimegard J."/>
            <person name="Sonavane S."/>
            <person name="Akerstrom W."/>
            <person name="Nylinder S."/>
            <person name="Hedman E."/>
            <person name="Kallberg Y."/>
        </authorList>
    </citation>
    <scope>NUCLEOTIDE SEQUENCE [LARGE SCALE GENOMIC DNA]</scope>
</reference>
<evidence type="ECO:0000256" key="8">
    <source>
        <dbReference type="ARBA" id="ARBA00023180"/>
    </source>
</evidence>
<dbReference type="PANTHER" id="PTHR12027">
    <property type="entry name" value="WNT RELATED"/>
    <property type="match status" value="1"/>
</dbReference>
<sequence>MLNSKNCYFRRLCIIIYMFYILHPNANFRAMSWVIAVRAADICNKIPGLTNTQRLLCQTRPDIIVAIGEGTRLGVAECQRQFRYHRWNCTAIGSNQVFGHVVVVGSKEAAYVYSVTSAGVTFVITQSCSRGNVSDCGCDKSQNGMRAMQHTDWKWGGCSVDVKYGIRLSRKFIDAREIEGDARSLMNLHNNQAGRKAVKHNLKTECKCHGVSGSCTMKTCWKTLPPFGQIGDYLMKAYRVSKKVVPHWGPVSTRTPLHLKLRKSKRKNRKPRPRDLVYLESSPNYCESDPVHGSLGTVGRECNRTSSDIDGCDLLCCGRGYNTHQYIRTWQCNCKFHWCCYVNCDVCKERTENYVCK</sequence>
<dbReference type="PRINTS" id="PR01349">
    <property type="entry name" value="WNTPROTEIN"/>
</dbReference>
<name>A0AAV1ZBK3_9ARAC</name>
<evidence type="ECO:0000256" key="2">
    <source>
        <dbReference type="ARBA" id="ARBA00005683"/>
    </source>
</evidence>
<dbReference type="GO" id="GO:0046330">
    <property type="term" value="P:positive regulation of JNK cascade"/>
    <property type="evidence" value="ECO:0007669"/>
    <property type="project" value="TreeGrafter"/>
</dbReference>
<dbReference type="GO" id="GO:0030182">
    <property type="term" value="P:neuron differentiation"/>
    <property type="evidence" value="ECO:0007669"/>
    <property type="project" value="TreeGrafter"/>
</dbReference>
<dbReference type="Pfam" id="PF00110">
    <property type="entry name" value="wnt"/>
    <property type="match status" value="1"/>
</dbReference>
<comment type="similarity">
    <text evidence="2 10">Belongs to the Wnt family.</text>
</comment>
<evidence type="ECO:0000256" key="10">
    <source>
        <dbReference type="RuleBase" id="RU003500"/>
    </source>
</evidence>